<feature type="compositionally biased region" description="Low complexity" evidence="1">
    <location>
        <begin position="67"/>
        <end position="81"/>
    </location>
</feature>
<feature type="compositionally biased region" description="Low complexity" evidence="1">
    <location>
        <begin position="399"/>
        <end position="416"/>
    </location>
</feature>
<dbReference type="Proteomes" id="UP001175211">
    <property type="component" value="Unassembled WGS sequence"/>
</dbReference>
<feature type="region of interest" description="Disordered" evidence="1">
    <location>
        <begin position="1"/>
        <end position="204"/>
    </location>
</feature>
<evidence type="ECO:0000256" key="1">
    <source>
        <dbReference type="SAM" id="MobiDB-lite"/>
    </source>
</evidence>
<feature type="compositionally biased region" description="Acidic residues" evidence="1">
    <location>
        <begin position="150"/>
        <end position="162"/>
    </location>
</feature>
<evidence type="ECO:0000313" key="3">
    <source>
        <dbReference type="Proteomes" id="UP001175211"/>
    </source>
</evidence>
<feature type="region of interest" description="Disordered" evidence="1">
    <location>
        <begin position="399"/>
        <end position="425"/>
    </location>
</feature>
<organism evidence="2 3">
    <name type="scientific">Armillaria tabescens</name>
    <name type="common">Ringless honey mushroom</name>
    <name type="synonym">Agaricus tabescens</name>
    <dbReference type="NCBI Taxonomy" id="1929756"/>
    <lineage>
        <taxon>Eukaryota</taxon>
        <taxon>Fungi</taxon>
        <taxon>Dikarya</taxon>
        <taxon>Basidiomycota</taxon>
        <taxon>Agaricomycotina</taxon>
        <taxon>Agaricomycetes</taxon>
        <taxon>Agaricomycetidae</taxon>
        <taxon>Agaricales</taxon>
        <taxon>Marasmiineae</taxon>
        <taxon>Physalacriaceae</taxon>
        <taxon>Desarmillaria</taxon>
    </lineage>
</organism>
<dbReference type="EMBL" id="JAUEPS010000005">
    <property type="protein sequence ID" value="KAK0464955.1"/>
    <property type="molecule type" value="Genomic_DNA"/>
</dbReference>
<accession>A0AA39U151</accession>
<keyword evidence="3" id="KW-1185">Reference proteome</keyword>
<evidence type="ECO:0000313" key="2">
    <source>
        <dbReference type="EMBL" id="KAK0464955.1"/>
    </source>
</evidence>
<name>A0AA39U151_ARMTA</name>
<dbReference type="RefSeq" id="XP_060336003.1">
    <property type="nucleotide sequence ID" value="XM_060484029.1"/>
</dbReference>
<sequence length="425" mass="47839">MPPATMLRSMNSPPDPHDDHLRHLLDQRTTRADLHSRVPSLSEFSDTPSIYSHPFFSPQPADRETDSSSLASQSLSRSSPRSGRERNRINELAVSMLDRDEDPRSSFASSSVYNDEDQNDYDENDEDDEPMPRMSLLGPKMRFHSKAPWELDEGPVMEDEAESDRSRDQPQSCFTPVQTLNTGKTSFESRRSHGKGSFESVSSQTSYSRGPLHALSHSSASSASLGFAANLRVPRQNLIFPQYMTSVPSIRAHLVFALTLLDLRILQLKMTHILILILIMPGRHQNNHTTRRIFYLISPFLLCRAAILMRQLQKLSMERFFLALRHLSQKCQSRQLLIVLAPFKEKKSPLPFLCMARRYVLSTSPFQVILLISQDGLIGGAPPAFGLISLEEARAQRSRTATAQAAASTPSATDPAFHFPTKREH</sequence>
<dbReference type="GeneID" id="85367577"/>
<comment type="caution">
    <text evidence="2">The sequence shown here is derived from an EMBL/GenBank/DDBJ whole genome shotgun (WGS) entry which is preliminary data.</text>
</comment>
<dbReference type="AlphaFoldDB" id="A0AA39U151"/>
<feature type="compositionally biased region" description="Basic and acidic residues" evidence="1">
    <location>
        <begin position="15"/>
        <end position="36"/>
    </location>
</feature>
<reference evidence="2" key="1">
    <citation type="submission" date="2023-06" db="EMBL/GenBank/DDBJ databases">
        <authorList>
            <consortium name="Lawrence Berkeley National Laboratory"/>
            <person name="Ahrendt S."/>
            <person name="Sahu N."/>
            <person name="Indic B."/>
            <person name="Wong-Bajracharya J."/>
            <person name="Merenyi Z."/>
            <person name="Ke H.-M."/>
            <person name="Monk M."/>
            <person name="Kocsube S."/>
            <person name="Drula E."/>
            <person name="Lipzen A."/>
            <person name="Balint B."/>
            <person name="Henrissat B."/>
            <person name="Andreopoulos B."/>
            <person name="Martin F.M."/>
            <person name="Harder C.B."/>
            <person name="Rigling D."/>
            <person name="Ford K.L."/>
            <person name="Foster G.D."/>
            <person name="Pangilinan J."/>
            <person name="Papanicolaou A."/>
            <person name="Barry K."/>
            <person name="LaButti K."/>
            <person name="Viragh M."/>
            <person name="Koriabine M."/>
            <person name="Yan M."/>
            <person name="Riley R."/>
            <person name="Champramary S."/>
            <person name="Plett K.L."/>
            <person name="Tsai I.J."/>
            <person name="Slot J."/>
            <person name="Sipos G."/>
            <person name="Plett J."/>
            <person name="Nagy L.G."/>
            <person name="Grigoriev I.V."/>
        </authorList>
    </citation>
    <scope>NUCLEOTIDE SEQUENCE</scope>
    <source>
        <strain evidence="2">CCBAS 213</strain>
    </source>
</reference>
<feature type="compositionally biased region" description="Acidic residues" evidence="1">
    <location>
        <begin position="114"/>
        <end position="129"/>
    </location>
</feature>
<protein>
    <submittedName>
        <fullName evidence="2">Uncharacterized protein</fullName>
    </submittedName>
</protein>
<feature type="compositionally biased region" description="Polar residues" evidence="1">
    <location>
        <begin position="169"/>
        <end position="186"/>
    </location>
</feature>
<gene>
    <name evidence="2" type="ORF">EV420DRAFT_930345</name>
</gene>
<proteinExistence type="predicted"/>